<organism evidence="5 6">
    <name type="scientific">Phormidesmis priestleyi Ana</name>
    <dbReference type="NCBI Taxonomy" id="1666911"/>
    <lineage>
        <taxon>Bacteria</taxon>
        <taxon>Bacillati</taxon>
        <taxon>Cyanobacteriota</taxon>
        <taxon>Cyanophyceae</taxon>
        <taxon>Leptolyngbyales</taxon>
        <taxon>Leptolyngbyaceae</taxon>
        <taxon>Phormidesmis</taxon>
    </lineage>
</organism>
<feature type="binding site" description="axial binding residue" evidence="3">
    <location>
        <position position="397"/>
    </location>
    <ligand>
        <name>heme</name>
        <dbReference type="ChEBI" id="CHEBI:30413"/>
    </ligand>
    <ligandPart>
        <name>Fe</name>
        <dbReference type="ChEBI" id="CHEBI:18248"/>
    </ligandPart>
</feature>
<dbReference type="PATRIC" id="fig|1666911.3.peg.1322"/>
<evidence type="ECO:0000256" key="1">
    <source>
        <dbReference type="ARBA" id="ARBA00001971"/>
    </source>
</evidence>
<dbReference type="InterPro" id="IPR002401">
    <property type="entry name" value="Cyt_P450_E_grp-I"/>
</dbReference>
<dbReference type="PRINTS" id="PR00385">
    <property type="entry name" value="P450"/>
</dbReference>
<keyword evidence="3 4" id="KW-0349">Heme</keyword>
<comment type="similarity">
    <text evidence="2 4">Belongs to the cytochrome P450 family.</text>
</comment>
<protein>
    <submittedName>
        <fullName evidence="5">Cytochrome P450</fullName>
    </submittedName>
</protein>
<evidence type="ECO:0000256" key="3">
    <source>
        <dbReference type="PIRSR" id="PIRSR602401-1"/>
    </source>
</evidence>
<dbReference type="SUPFAM" id="SSF48264">
    <property type="entry name" value="Cytochrome P450"/>
    <property type="match status" value="1"/>
</dbReference>
<keyword evidence="3 4" id="KW-0479">Metal-binding</keyword>
<keyword evidence="4" id="KW-0503">Monooxygenase</keyword>
<reference evidence="5 6" key="1">
    <citation type="submission" date="2015-09" db="EMBL/GenBank/DDBJ databases">
        <title>Identification and resolution of microdiversity through metagenomic sequencing of parallel consortia.</title>
        <authorList>
            <person name="Nelson W.C."/>
            <person name="Romine M.F."/>
            <person name="Lindemann S.R."/>
        </authorList>
    </citation>
    <scope>NUCLEOTIDE SEQUENCE [LARGE SCALE GENOMIC DNA]</scope>
    <source>
        <strain evidence="5">Ana</strain>
    </source>
</reference>
<dbReference type="InterPro" id="IPR001128">
    <property type="entry name" value="Cyt_P450"/>
</dbReference>
<evidence type="ECO:0000256" key="2">
    <source>
        <dbReference type="ARBA" id="ARBA00010617"/>
    </source>
</evidence>
<dbReference type="Proteomes" id="UP000050465">
    <property type="component" value="Unassembled WGS sequence"/>
</dbReference>
<dbReference type="EMBL" id="LJZR01000028">
    <property type="protein sequence ID" value="KPQ33692.1"/>
    <property type="molecule type" value="Genomic_DNA"/>
</dbReference>
<dbReference type="CDD" id="cd11053">
    <property type="entry name" value="CYP110-like"/>
    <property type="match status" value="1"/>
</dbReference>
<dbReference type="PANTHER" id="PTHR24305">
    <property type="entry name" value="CYTOCHROME P450"/>
    <property type="match status" value="1"/>
</dbReference>
<dbReference type="AlphaFoldDB" id="A0A0P8BXM9"/>
<evidence type="ECO:0000256" key="4">
    <source>
        <dbReference type="RuleBase" id="RU000461"/>
    </source>
</evidence>
<comment type="cofactor">
    <cofactor evidence="1 3">
        <name>heme</name>
        <dbReference type="ChEBI" id="CHEBI:30413"/>
    </cofactor>
</comment>
<dbReference type="Pfam" id="PF00067">
    <property type="entry name" value="p450"/>
    <property type="match status" value="1"/>
</dbReference>
<name>A0A0P8BXM9_9CYAN</name>
<dbReference type="GO" id="GO:0004497">
    <property type="term" value="F:monooxygenase activity"/>
    <property type="evidence" value="ECO:0007669"/>
    <property type="project" value="UniProtKB-KW"/>
</dbReference>
<dbReference type="InterPro" id="IPR017972">
    <property type="entry name" value="Cyt_P450_CS"/>
</dbReference>
<keyword evidence="4" id="KW-0560">Oxidoreductase</keyword>
<dbReference type="GO" id="GO:0005506">
    <property type="term" value="F:iron ion binding"/>
    <property type="evidence" value="ECO:0007669"/>
    <property type="project" value="InterPro"/>
</dbReference>
<dbReference type="InterPro" id="IPR050121">
    <property type="entry name" value="Cytochrome_P450_monoxygenase"/>
</dbReference>
<dbReference type="GO" id="GO:0020037">
    <property type="term" value="F:heme binding"/>
    <property type="evidence" value="ECO:0007669"/>
    <property type="project" value="InterPro"/>
</dbReference>
<evidence type="ECO:0000313" key="6">
    <source>
        <dbReference type="Proteomes" id="UP000050465"/>
    </source>
</evidence>
<dbReference type="PROSITE" id="PS00086">
    <property type="entry name" value="CYTOCHROME_P450"/>
    <property type="match status" value="1"/>
</dbReference>
<dbReference type="Gene3D" id="1.10.630.10">
    <property type="entry name" value="Cytochrome P450"/>
    <property type="match status" value="1"/>
</dbReference>
<gene>
    <name evidence="5" type="ORF">HLUCCA11_17615</name>
</gene>
<accession>A0A0P8BXM9</accession>
<dbReference type="STRING" id="1666911.HLUCCA11_17615"/>
<dbReference type="InterPro" id="IPR036396">
    <property type="entry name" value="Cyt_P450_sf"/>
</dbReference>
<sequence length="451" mass="50573">MTNATIPKPKGLTAIRRLEWILDPVTYLERTKADTPDFFEEDSLGFGYGSVIITSHPEALQFILSRDRKTFDAPGELNSILAPILGDNSVIMISGDRHKERRQLVAPAFHGERLDVYGEMICELTRAAAATLKPGEPFAARNLTQQVSLQIIFKVVFGLDESLRSQQIMSLLTQTVDSLGSPFAALMLFFSSLQKDLGPWSPWGKIVRMRSQLDELMYAEIRERLATADPTRTDILSMLISARTESGEALSEQELHDELMALLVAGHETTATAIAWVMYWVHKQPEVKARLLAELDGLGPEATPTEISQLPYLGAVCQETLRRSPVAMFTFPRVAQEPVTLMGQSFQPGSVFLGCIFLTHQREDLYPNPHDFRPERFLERKFSPYEFIPFGNGSRRCVGAALAQYELKLAVATMLRHYQFRLASDRPEMAKRRGVTLAPAQGVPMIFVGER</sequence>
<evidence type="ECO:0000313" key="5">
    <source>
        <dbReference type="EMBL" id="KPQ33692.1"/>
    </source>
</evidence>
<dbReference type="GO" id="GO:0016705">
    <property type="term" value="F:oxidoreductase activity, acting on paired donors, with incorporation or reduction of molecular oxygen"/>
    <property type="evidence" value="ECO:0007669"/>
    <property type="project" value="InterPro"/>
</dbReference>
<comment type="caution">
    <text evidence="5">The sequence shown here is derived from an EMBL/GenBank/DDBJ whole genome shotgun (WGS) entry which is preliminary data.</text>
</comment>
<dbReference type="PRINTS" id="PR00463">
    <property type="entry name" value="EP450I"/>
</dbReference>
<keyword evidence="3 4" id="KW-0408">Iron</keyword>
<proteinExistence type="inferred from homology"/>
<dbReference type="PANTHER" id="PTHR24305:SF166">
    <property type="entry name" value="CYTOCHROME P450 12A4, MITOCHONDRIAL-RELATED"/>
    <property type="match status" value="1"/>
</dbReference>